<dbReference type="PROSITE" id="PS51257">
    <property type="entry name" value="PROKAR_LIPOPROTEIN"/>
    <property type="match status" value="1"/>
</dbReference>
<feature type="chain" id="PRO_5016837592" evidence="1">
    <location>
        <begin position="25"/>
        <end position="178"/>
    </location>
</feature>
<gene>
    <name evidence="2" type="primary">tssJ</name>
    <name evidence="2" type="ORF">NCTC7914_03238</name>
</gene>
<dbReference type="InterPro" id="IPR038706">
    <property type="entry name" value="Type_VI_SciN-like_sf"/>
</dbReference>
<keyword evidence="2" id="KW-0449">Lipoprotein</keyword>
<evidence type="ECO:0000313" key="3">
    <source>
        <dbReference type="Proteomes" id="UP000254602"/>
    </source>
</evidence>
<dbReference type="Pfam" id="PF12790">
    <property type="entry name" value="T6SS-SciN"/>
    <property type="match status" value="1"/>
</dbReference>
<name>A0A379KML8_PSEPU</name>
<dbReference type="EMBL" id="UGUY01000001">
    <property type="protein sequence ID" value="SUD69101.1"/>
    <property type="molecule type" value="Genomic_DNA"/>
</dbReference>
<feature type="signal peptide" evidence="1">
    <location>
        <begin position="1"/>
        <end position="24"/>
    </location>
</feature>
<dbReference type="NCBIfam" id="TIGR03352">
    <property type="entry name" value="VI_chp_3"/>
    <property type="match status" value="1"/>
</dbReference>
<dbReference type="Proteomes" id="UP000254602">
    <property type="component" value="Unassembled WGS sequence"/>
</dbReference>
<dbReference type="Gene3D" id="2.60.40.4150">
    <property type="entry name" value="Type VI secretion system, lipoprotein SciN"/>
    <property type="match status" value="1"/>
</dbReference>
<protein>
    <submittedName>
        <fullName evidence="2">Type VI secretion lipoprotein</fullName>
    </submittedName>
</protein>
<accession>A0A379KML8</accession>
<proteinExistence type="predicted"/>
<organism evidence="2 3">
    <name type="scientific">Pseudomonas putida</name>
    <name type="common">Arthrobacter siderocapsulatus</name>
    <dbReference type="NCBI Taxonomy" id="303"/>
    <lineage>
        <taxon>Bacteria</taxon>
        <taxon>Pseudomonadati</taxon>
        <taxon>Pseudomonadota</taxon>
        <taxon>Gammaproteobacteria</taxon>
        <taxon>Pseudomonadales</taxon>
        <taxon>Pseudomonadaceae</taxon>
        <taxon>Pseudomonas</taxon>
    </lineage>
</organism>
<evidence type="ECO:0000256" key="1">
    <source>
        <dbReference type="SAM" id="SignalP"/>
    </source>
</evidence>
<dbReference type="PANTHER" id="PTHR37625">
    <property type="entry name" value="OUTER MEMBRANE LIPOPROTEIN-RELATED"/>
    <property type="match status" value="1"/>
</dbReference>
<evidence type="ECO:0000313" key="2">
    <source>
        <dbReference type="EMBL" id="SUD69101.1"/>
    </source>
</evidence>
<dbReference type="PANTHER" id="PTHR37625:SF4">
    <property type="entry name" value="OUTER MEMBRANE LIPOPROTEIN"/>
    <property type="match status" value="1"/>
</dbReference>
<reference evidence="2 3" key="1">
    <citation type="submission" date="2018-06" db="EMBL/GenBank/DDBJ databases">
        <authorList>
            <consortium name="Pathogen Informatics"/>
            <person name="Doyle S."/>
        </authorList>
    </citation>
    <scope>NUCLEOTIDE SEQUENCE [LARGE SCALE GENOMIC DNA]</scope>
    <source>
        <strain evidence="2 3">NCTC7914</strain>
    </source>
</reference>
<dbReference type="InterPro" id="IPR017734">
    <property type="entry name" value="T6SS_SciN"/>
</dbReference>
<dbReference type="AlphaFoldDB" id="A0A379KML8"/>
<sequence>MWRTVFKCFTASTLVAVLSGCGLAQKVADGTASTAQAIFYKQVKTLHLDLNGRSAINTDVEEMSGLSVPVLVRVYQLKDSKALENATYDELVSQGERVLRDDLLDERVVVIKPGEAAQLSTPLQGDARYVAVVALFRSPDVIENTWRVVLQRDELEPDQARVLELGDNRLTLRQRVEG</sequence>
<dbReference type="RefSeq" id="WP_115274376.1">
    <property type="nucleotide sequence ID" value="NZ_JBJDNM010000009.1"/>
</dbReference>
<keyword evidence="1" id="KW-0732">Signal</keyword>